<organism evidence="1 2">
    <name type="scientific">Candidatus Woesebacteria bacterium RBG_13_36_22</name>
    <dbReference type="NCBI Taxonomy" id="1802478"/>
    <lineage>
        <taxon>Bacteria</taxon>
        <taxon>Candidatus Woeseibacteriota</taxon>
    </lineage>
</organism>
<comment type="caution">
    <text evidence="1">The sequence shown here is derived from an EMBL/GenBank/DDBJ whole genome shotgun (WGS) entry which is preliminary data.</text>
</comment>
<sequence>MYSSNSSGDNWTINNLTIGQLWEKMALQYNPEYRIVLGEPEPEPAKDKIKSYRRPLRMIRLENAKNS</sequence>
<gene>
    <name evidence="1" type="ORF">A2Z67_04405</name>
</gene>
<accession>A0A1F7X234</accession>
<dbReference type="EMBL" id="MGFQ01000024">
    <property type="protein sequence ID" value="OGM09154.1"/>
    <property type="molecule type" value="Genomic_DNA"/>
</dbReference>
<dbReference type="Proteomes" id="UP000176939">
    <property type="component" value="Unassembled WGS sequence"/>
</dbReference>
<protein>
    <submittedName>
        <fullName evidence="1">Uncharacterized protein</fullName>
    </submittedName>
</protein>
<proteinExistence type="predicted"/>
<dbReference type="AlphaFoldDB" id="A0A1F7X234"/>
<name>A0A1F7X234_9BACT</name>
<evidence type="ECO:0000313" key="2">
    <source>
        <dbReference type="Proteomes" id="UP000176939"/>
    </source>
</evidence>
<reference evidence="1 2" key="1">
    <citation type="journal article" date="2016" name="Nat. Commun.">
        <title>Thousands of microbial genomes shed light on interconnected biogeochemical processes in an aquifer system.</title>
        <authorList>
            <person name="Anantharaman K."/>
            <person name="Brown C.T."/>
            <person name="Hug L.A."/>
            <person name="Sharon I."/>
            <person name="Castelle C.J."/>
            <person name="Probst A.J."/>
            <person name="Thomas B.C."/>
            <person name="Singh A."/>
            <person name="Wilkins M.J."/>
            <person name="Karaoz U."/>
            <person name="Brodie E.L."/>
            <person name="Williams K.H."/>
            <person name="Hubbard S.S."/>
            <person name="Banfield J.F."/>
        </authorList>
    </citation>
    <scope>NUCLEOTIDE SEQUENCE [LARGE SCALE GENOMIC DNA]</scope>
</reference>
<evidence type="ECO:0000313" key="1">
    <source>
        <dbReference type="EMBL" id="OGM09154.1"/>
    </source>
</evidence>